<dbReference type="EMBL" id="OCND01000002">
    <property type="protein sequence ID" value="SOD53273.1"/>
    <property type="molecule type" value="Genomic_DNA"/>
</dbReference>
<reference evidence="2 3" key="1">
    <citation type="submission" date="2017-09" db="EMBL/GenBank/DDBJ databases">
        <authorList>
            <person name="Ehlers B."/>
            <person name="Leendertz F.H."/>
        </authorList>
    </citation>
    <scope>NUCLEOTIDE SEQUENCE [LARGE SCALE GENOMIC DNA]</scope>
    <source>
        <strain evidence="2 3">CGMCC 1.10978</strain>
    </source>
</reference>
<organism evidence="2 3">
    <name type="scientific">Pseudoxanthomonas wuyuanensis</name>
    <dbReference type="NCBI Taxonomy" id="1073196"/>
    <lineage>
        <taxon>Bacteria</taxon>
        <taxon>Pseudomonadati</taxon>
        <taxon>Pseudomonadota</taxon>
        <taxon>Gammaproteobacteria</taxon>
        <taxon>Lysobacterales</taxon>
        <taxon>Lysobacteraceae</taxon>
        <taxon>Pseudoxanthomonas</taxon>
    </lineage>
</organism>
<proteinExistence type="predicted"/>
<evidence type="ECO:0000313" key="3">
    <source>
        <dbReference type="Proteomes" id="UP000219374"/>
    </source>
</evidence>
<dbReference type="AlphaFoldDB" id="A0A286D3N3"/>
<protein>
    <submittedName>
        <fullName evidence="2">Uncharacterized protein</fullName>
    </submittedName>
</protein>
<accession>A0A286D3N3</accession>
<keyword evidence="3" id="KW-1185">Reference proteome</keyword>
<evidence type="ECO:0000313" key="2">
    <source>
        <dbReference type="EMBL" id="SOD53273.1"/>
    </source>
</evidence>
<dbReference type="RefSeq" id="WP_097121088.1">
    <property type="nucleotide sequence ID" value="NZ_OCND01000002.1"/>
</dbReference>
<dbReference type="OrthoDB" id="6051220at2"/>
<feature type="signal peptide" evidence="1">
    <location>
        <begin position="1"/>
        <end position="29"/>
    </location>
</feature>
<name>A0A286D3N3_9GAMM</name>
<gene>
    <name evidence="2" type="ORF">SAMN06296416_102326</name>
</gene>
<dbReference type="Proteomes" id="UP000219374">
    <property type="component" value="Unassembled WGS sequence"/>
</dbReference>
<sequence>MDRTRFRRPAGHVFSIVLALSGFAGNAAAASYDDAYFVRQEIGPASGQALITQQALMPVTLRSDGNGSRLRARTVWFKLDAGYGQRGDSYKLDADYADDAAMAAFLGSGIETRLDRSGRVVSVGAADPQALEALARHRPQVREALARIGDAVGVRPFALPEKLSVGQRLRETQKVPGLGELAWTMRVAALDAQQVELEMQASSSEGAALTGYQVLRRDSGMPVEARLTLSLPDGLVPGQSEPMQLRMLAISQRHAVAMTATQWDAADWKAYREHFEVLLASPEFRGEAVPADELRDLDSHLKQMAIAGLPEAEWKRIRGGLIFRIDETSHPRPRIDLSGQYDVIAAGQWPRRFLMRLKNARLLDANGEPLPDIEAIPNRLFELTAGQENLDLDERDEQFPFRLPPALQAEALDGLATIALDLELGGHQLQEQKVIARGQQAGPSSPTLEWSERWVELKHAASAGSEQDIWVIAPLDAQGTPIRHVAIPYGEHLLQPAPENPPPLSSRYSNPRYRVITAEPIAAIELRRYTLQWQPDTWIFANGSDLFAGGALIGVRHASEPVGAPAAAVTGQALLEAFDTLVDDQAGYKVLVPLRGNLQDAAARFCQARPLSSTGSPVYGVERRSRNDLFRSGDPGWVGWALDRSAFGDEPVAVRAICPQRIGPVVQRLEQAGCFQDLGNGYVGIAAACRADVAKARKQETLLARDAGGRRLAEFPDGSEGVGEDRLRFWGPVDTIEYLRVDEPAVSRDLPLPARGRR</sequence>
<evidence type="ECO:0000256" key="1">
    <source>
        <dbReference type="SAM" id="SignalP"/>
    </source>
</evidence>
<feature type="chain" id="PRO_5012718811" evidence="1">
    <location>
        <begin position="30"/>
        <end position="758"/>
    </location>
</feature>
<keyword evidence="1" id="KW-0732">Signal</keyword>